<reference evidence="1" key="2">
    <citation type="journal article" date="2015" name="Data Brief">
        <title>Shoot transcriptome of the giant reed, Arundo donax.</title>
        <authorList>
            <person name="Barrero R.A."/>
            <person name="Guerrero F.D."/>
            <person name="Moolhuijzen P."/>
            <person name="Goolsby J.A."/>
            <person name="Tidwell J."/>
            <person name="Bellgard S.E."/>
            <person name="Bellgard M.I."/>
        </authorList>
    </citation>
    <scope>NUCLEOTIDE SEQUENCE</scope>
    <source>
        <tissue evidence="1">Shoot tissue taken approximately 20 cm above the soil surface</tissue>
    </source>
</reference>
<name>A0A0A9HNH6_ARUDO</name>
<dbReference type="EMBL" id="GBRH01160492">
    <property type="protein sequence ID" value="JAE37404.1"/>
    <property type="molecule type" value="Transcribed_RNA"/>
</dbReference>
<protein>
    <submittedName>
        <fullName evidence="1">Uncharacterized protein</fullName>
    </submittedName>
</protein>
<sequence>MWSRWLGGCSNLPYRLEIIVQGTTKETRKVSTKNKRY</sequence>
<evidence type="ECO:0000313" key="1">
    <source>
        <dbReference type="EMBL" id="JAE37404.1"/>
    </source>
</evidence>
<organism evidence="1">
    <name type="scientific">Arundo donax</name>
    <name type="common">Giant reed</name>
    <name type="synonym">Donax arundinaceus</name>
    <dbReference type="NCBI Taxonomy" id="35708"/>
    <lineage>
        <taxon>Eukaryota</taxon>
        <taxon>Viridiplantae</taxon>
        <taxon>Streptophyta</taxon>
        <taxon>Embryophyta</taxon>
        <taxon>Tracheophyta</taxon>
        <taxon>Spermatophyta</taxon>
        <taxon>Magnoliopsida</taxon>
        <taxon>Liliopsida</taxon>
        <taxon>Poales</taxon>
        <taxon>Poaceae</taxon>
        <taxon>PACMAD clade</taxon>
        <taxon>Arundinoideae</taxon>
        <taxon>Arundineae</taxon>
        <taxon>Arundo</taxon>
    </lineage>
</organism>
<dbReference type="AlphaFoldDB" id="A0A0A9HNH6"/>
<accession>A0A0A9HNH6</accession>
<proteinExistence type="predicted"/>
<reference evidence="1" key="1">
    <citation type="submission" date="2014-09" db="EMBL/GenBank/DDBJ databases">
        <authorList>
            <person name="Magalhaes I.L.F."/>
            <person name="Oliveira U."/>
            <person name="Santos F.R."/>
            <person name="Vidigal T.H.D.A."/>
            <person name="Brescovit A.D."/>
            <person name="Santos A.J."/>
        </authorList>
    </citation>
    <scope>NUCLEOTIDE SEQUENCE</scope>
    <source>
        <tissue evidence="1">Shoot tissue taken approximately 20 cm above the soil surface</tissue>
    </source>
</reference>